<evidence type="ECO:0000313" key="7">
    <source>
        <dbReference type="EMBL" id="MDZ5598079.1"/>
    </source>
</evidence>
<dbReference type="PANTHER" id="PTHR46630">
    <property type="entry name" value="TETRATRICOPEPTIDE REPEAT PROTEIN 29"/>
    <property type="match status" value="1"/>
</dbReference>
<organism evidence="8 9">
    <name type="scientific">Enterococcus cecorum</name>
    <dbReference type="NCBI Taxonomy" id="44008"/>
    <lineage>
        <taxon>Bacteria</taxon>
        <taxon>Bacillati</taxon>
        <taxon>Bacillota</taxon>
        <taxon>Bacilli</taxon>
        <taxon>Lactobacillales</taxon>
        <taxon>Enterococcaceae</taxon>
        <taxon>Enterococcus</taxon>
    </lineage>
</organism>
<dbReference type="EMBL" id="JAXOGL010000011">
    <property type="protein sequence ID" value="MDZ5598079.1"/>
    <property type="molecule type" value="Genomic_DNA"/>
</dbReference>
<dbReference type="Proteomes" id="UP000196074">
    <property type="component" value="Unassembled WGS sequence"/>
</dbReference>
<feature type="repeat" description="TPR" evidence="6">
    <location>
        <begin position="36"/>
        <end position="69"/>
    </location>
</feature>
<sequence length="216" mass="24962">MDEKLMQAWQLFSEGQVAQAKKLVAADFNLLTCEDDQLLNFIGYVTLAEQDYEGAIQIYQRLLTVAKNQPDSELEHIAWHQLAMVYRESKQYEQALILIEKERTIIDHYFADDSLKKAVNDYEQGYLRLKLGDAITAKKWLENSLQESLLTDDEVAKACSYRGLGEITLALKDKQQAKKYFQKAYEYFAKVDERQGMKEVQNFLAQLATTIPKTDN</sequence>
<evidence type="ECO:0000313" key="8">
    <source>
        <dbReference type="EMBL" id="OUQ10284.1"/>
    </source>
</evidence>
<dbReference type="InterPro" id="IPR019734">
    <property type="entry name" value="TPR_rpt"/>
</dbReference>
<protein>
    <submittedName>
        <fullName evidence="7">Tetratricopeptide repeat protein</fullName>
    </submittedName>
</protein>
<name>A0A0H2Q3H9_9ENTE</name>
<keyword evidence="4 6" id="KW-0802">TPR repeat</keyword>
<dbReference type="GO" id="GO:0005737">
    <property type="term" value="C:cytoplasm"/>
    <property type="evidence" value="ECO:0007669"/>
    <property type="project" value="UniProtKB-SubCell"/>
</dbReference>
<dbReference type="PANTHER" id="PTHR46630:SF1">
    <property type="entry name" value="TETRATRICOPEPTIDE REPEAT PROTEIN 29"/>
    <property type="match status" value="1"/>
</dbReference>
<keyword evidence="3" id="KW-0677">Repeat</keyword>
<evidence type="ECO:0000256" key="2">
    <source>
        <dbReference type="ARBA" id="ARBA00022490"/>
    </source>
</evidence>
<evidence type="ECO:0000256" key="5">
    <source>
        <dbReference type="ARBA" id="ARBA00038253"/>
    </source>
</evidence>
<evidence type="ECO:0000256" key="1">
    <source>
        <dbReference type="ARBA" id="ARBA00004496"/>
    </source>
</evidence>
<keyword evidence="2" id="KW-0963">Cytoplasm</keyword>
<dbReference type="PROSITE" id="PS50005">
    <property type="entry name" value="TPR"/>
    <property type="match status" value="1"/>
</dbReference>
<dbReference type="SUPFAM" id="SSF81901">
    <property type="entry name" value="HCP-like"/>
    <property type="match status" value="1"/>
</dbReference>
<reference evidence="8" key="2">
    <citation type="journal article" date="2018" name="BMC Genomics">
        <title>Whole genome sequencing and function prediction of 133 gut anaerobes isolated from chicken caecum in pure cultures.</title>
        <authorList>
            <person name="Medvecky M."/>
            <person name="Cejkova D."/>
            <person name="Polansky O."/>
            <person name="Karasova D."/>
            <person name="Kubasova T."/>
            <person name="Cizek A."/>
            <person name="Rychlik I."/>
        </authorList>
    </citation>
    <scope>NUCLEOTIDE SEQUENCE</scope>
    <source>
        <strain evidence="8">An144</strain>
    </source>
</reference>
<dbReference type="SMART" id="SM00028">
    <property type="entry name" value="TPR"/>
    <property type="match status" value="3"/>
</dbReference>
<dbReference type="InterPro" id="IPR051476">
    <property type="entry name" value="Bac_ResReg_Asp_Phosphatase"/>
</dbReference>
<evidence type="ECO:0000256" key="3">
    <source>
        <dbReference type="ARBA" id="ARBA00022737"/>
    </source>
</evidence>
<accession>A0A0H2Q3H9</accession>
<reference evidence="9" key="1">
    <citation type="submission" date="2017-04" db="EMBL/GenBank/DDBJ databases">
        <title>Function of individual gut microbiota members based on whole genome sequencing of pure cultures obtained from chicken caecum.</title>
        <authorList>
            <person name="Medvecky M."/>
            <person name="Cejkova D."/>
            <person name="Polansky O."/>
            <person name="Karasova D."/>
            <person name="Kubasova T."/>
            <person name="Cizek A."/>
            <person name="Rychlik I."/>
        </authorList>
    </citation>
    <scope>NUCLEOTIDE SEQUENCE [LARGE SCALE GENOMIC DNA]</scope>
    <source>
        <strain evidence="9">An144</strain>
    </source>
</reference>
<comment type="subcellular location">
    <subcellularLocation>
        <location evidence="1">Cytoplasm</location>
    </subcellularLocation>
</comment>
<dbReference type="RefSeq" id="WP_016250675.1">
    <property type="nucleotide sequence ID" value="NZ_CP010060.1"/>
</dbReference>
<dbReference type="EMBL" id="NFLC01000011">
    <property type="protein sequence ID" value="OUQ10284.1"/>
    <property type="molecule type" value="Genomic_DNA"/>
</dbReference>
<gene>
    <name evidence="8" type="ORF">B5E88_06990</name>
    <name evidence="7" type="ORF">U1294_07540</name>
</gene>
<dbReference type="GeneID" id="60872700"/>
<comment type="caution">
    <text evidence="8">The sequence shown here is derived from an EMBL/GenBank/DDBJ whole genome shotgun (WGS) entry which is preliminary data.</text>
</comment>
<dbReference type="Gene3D" id="1.25.40.10">
    <property type="entry name" value="Tetratricopeptide repeat domain"/>
    <property type="match status" value="1"/>
</dbReference>
<evidence type="ECO:0000256" key="4">
    <source>
        <dbReference type="ARBA" id="ARBA00022803"/>
    </source>
</evidence>
<dbReference type="AlphaFoldDB" id="A0A0H2Q3H9"/>
<dbReference type="Proteomes" id="UP001290582">
    <property type="component" value="Unassembled WGS sequence"/>
</dbReference>
<dbReference type="Pfam" id="PF13424">
    <property type="entry name" value="TPR_12"/>
    <property type="match status" value="2"/>
</dbReference>
<reference evidence="7" key="3">
    <citation type="submission" date="2023-12" db="EMBL/GenBank/DDBJ databases">
        <title>Molecular genomic analyses of Enterococcus cecorum from sepsis oubreaks in broilers.</title>
        <authorList>
            <person name="Rhoads D."/>
            <person name="Alrubaye A."/>
        </authorList>
    </citation>
    <scope>NUCLEOTIDE SEQUENCE</scope>
    <source>
        <strain evidence="7">1755</strain>
    </source>
</reference>
<evidence type="ECO:0000256" key="6">
    <source>
        <dbReference type="PROSITE-ProRule" id="PRU00339"/>
    </source>
</evidence>
<proteinExistence type="inferred from homology"/>
<evidence type="ECO:0000313" key="9">
    <source>
        <dbReference type="Proteomes" id="UP000196074"/>
    </source>
</evidence>
<comment type="similarity">
    <text evidence="5">Belongs to the Rap family.</text>
</comment>
<dbReference type="InterPro" id="IPR011990">
    <property type="entry name" value="TPR-like_helical_dom_sf"/>
</dbReference>